<evidence type="ECO:0000256" key="21">
    <source>
        <dbReference type="ARBA" id="ARBA00050089"/>
    </source>
</evidence>
<feature type="compositionally biased region" description="Basic residues" evidence="23">
    <location>
        <begin position="894"/>
        <end position="918"/>
    </location>
</feature>
<feature type="region of interest" description="Disordered" evidence="23">
    <location>
        <begin position="2772"/>
        <end position="2792"/>
    </location>
</feature>
<dbReference type="InterPro" id="IPR047219">
    <property type="entry name" value="KMT2A_2B_SET"/>
</dbReference>
<dbReference type="FunFam" id="1.20.920.10:FF:000040">
    <property type="entry name" value="Histone-lysine N-methyltransferase"/>
    <property type="match status" value="1"/>
</dbReference>
<dbReference type="InterPro" id="IPR019787">
    <property type="entry name" value="Znf_PHD-finger"/>
</dbReference>
<evidence type="ECO:0000259" key="24">
    <source>
        <dbReference type="PROSITE" id="PS50016"/>
    </source>
</evidence>
<feature type="compositionally biased region" description="Basic and acidic residues" evidence="23">
    <location>
        <begin position="585"/>
        <end position="598"/>
    </location>
</feature>
<feature type="region of interest" description="Disordered" evidence="23">
    <location>
        <begin position="1470"/>
        <end position="1503"/>
    </location>
</feature>
<dbReference type="FunFam" id="3.30.40.10:FF:000002">
    <property type="entry name" value="Histone-lysine N-methyltransferase"/>
    <property type="match status" value="1"/>
</dbReference>
<dbReference type="InterPro" id="IPR003889">
    <property type="entry name" value="FYrich_C"/>
</dbReference>
<dbReference type="Proteomes" id="UP001239994">
    <property type="component" value="Unassembled WGS sequence"/>
</dbReference>
<feature type="compositionally biased region" description="Basic and acidic residues" evidence="23">
    <location>
        <begin position="919"/>
        <end position="931"/>
    </location>
</feature>
<feature type="compositionally biased region" description="Polar residues" evidence="23">
    <location>
        <begin position="3716"/>
        <end position="3727"/>
    </location>
</feature>
<dbReference type="PANTHER" id="PTHR45838:SF3">
    <property type="entry name" value="HISTONE-LYSINE N-METHYLTRANSFERASE 2B"/>
    <property type="match status" value="1"/>
</dbReference>
<dbReference type="CDD" id="cd19170">
    <property type="entry name" value="SET_KMT2A_2B"/>
    <property type="match status" value="1"/>
</dbReference>
<feature type="region of interest" description="Disordered" evidence="23">
    <location>
        <begin position="2906"/>
        <end position="2963"/>
    </location>
</feature>
<feature type="region of interest" description="Disordered" evidence="23">
    <location>
        <begin position="894"/>
        <end position="1005"/>
    </location>
</feature>
<keyword evidence="11" id="KW-0832">Ubl conjugation</keyword>
<dbReference type="SMART" id="SM00542">
    <property type="entry name" value="FYRC"/>
    <property type="match status" value="1"/>
</dbReference>
<keyword evidence="18" id="KW-0539">Nucleus</keyword>
<feature type="compositionally biased region" description="Acidic residues" evidence="23">
    <location>
        <begin position="621"/>
        <end position="634"/>
    </location>
</feature>
<dbReference type="Pfam" id="PF13771">
    <property type="entry name" value="zf-HC5HC2H"/>
    <property type="match status" value="1"/>
</dbReference>
<feature type="compositionally biased region" description="Basic and acidic residues" evidence="23">
    <location>
        <begin position="739"/>
        <end position="791"/>
    </location>
</feature>
<dbReference type="FunFam" id="3.30.160.360:FF:000009">
    <property type="entry name" value="Histone-lysine N-methyltransferase"/>
    <property type="match status" value="1"/>
</dbReference>
<feature type="compositionally biased region" description="Basic residues" evidence="23">
    <location>
        <begin position="168"/>
        <end position="186"/>
    </location>
</feature>
<feature type="region of interest" description="Disordered" evidence="23">
    <location>
        <begin position="2981"/>
        <end position="3016"/>
    </location>
</feature>
<evidence type="ECO:0000256" key="22">
    <source>
        <dbReference type="PROSITE-ProRule" id="PRU00509"/>
    </source>
</evidence>
<dbReference type="PANTHER" id="PTHR45838">
    <property type="entry name" value="HISTONE-LYSINE-N-METHYLTRANSFERASE 2 KMT2 FAMILY MEMBER"/>
    <property type="match status" value="1"/>
</dbReference>
<keyword evidence="15" id="KW-0103">Bromodomain</keyword>
<feature type="compositionally biased region" description="Polar residues" evidence="23">
    <location>
        <begin position="1741"/>
        <end position="1754"/>
    </location>
</feature>
<feature type="compositionally biased region" description="Polar residues" evidence="23">
    <location>
        <begin position="3005"/>
        <end position="3016"/>
    </location>
</feature>
<feature type="domain" description="Post-SET" evidence="26">
    <location>
        <begin position="4049"/>
        <end position="4065"/>
    </location>
</feature>
<dbReference type="FunFam" id="3.30.40.10:FF:000089">
    <property type="entry name" value="Histone-lysine N-methyltransferase"/>
    <property type="match status" value="1"/>
</dbReference>
<feature type="region of interest" description="Disordered" evidence="23">
    <location>
        <begin position="2542"/>
        <end position="2656"/>
    </location>
</feature>
<dbReference type="SUPFAM" id="SSF57903">
    <property type="entry name" value="FYVE/PHD zinc finger"/>
    <property type="match status" value="3"/>
</dbReference>
<keyword evidence="2" id="KW-1017">Isopeptide bond</keyword>
<keyword evidence="3" id="KW-0597">Phosphoprotein</keyword>
<feature type="compositionally biased region" description="Basic and acidic residues" evidence="23">
    <location>
        <begin position="3685"/>
        <end position="3698"/>
    </location>
</feature>
<evidence type="ECO:0000256" key="11">
    <source>
        <dbReference type="ARBA" id="ARBA00022843"/>
    </source>
</evidence>
<keyword evidence="6" id="KW-0949">S-adenosyl-L-methionine</keyword>
<keyword evidence="5" id="KW-0808">Transferase</keyword>
<evidence type="ECO:0000259" key="27">
    <source>
        <dbReference type="PROSITE" id="PS51058"/>
    </source>
</evidence>
<comment type="subcellular location">
    <subcellularLocation>
        <location evidence="1">Nucleus</location>
    </subcellularLocation>
</comment>
<keyword evidence="12" id="KW-0156">Chromatin regulator</keyword>
<keyword evidence="4" id="KW-0489">Methyltransferase</keyword>
<dbReference type="PROSITE" id="PS50280">
    <property type="entry name" value="SET"/>
    <property type="match status" value="1"/>
</dbReference>
<feature type="compositionally biased region" description="Low complexity" evidence="23">
    <location>
        <begin position="3609"/>
        <end position="3622"/>
    </location>
</feature>
<dbReference type="InterPro" id="IPR013083">
    <property type="entry name" value="Znf_RING/FYVE/PHD"/>
</dbReference>
<dbReference type="Pfam" id="PF05964">
    <property type="entry name" value="FYRN"/>
    <property type="match status" value="1"/>
</dbReference>
<dbReference type="Gene3D" id="2.170.270.10">
    <property type="entry name" value="SET domain"/>
    <property type="match status" value="1"/>
</dbReference>
<comment type="catalytic activity">
    <reaction evidence="21">
        <text>N(6)-methyl-L-lysyl(4)-[histone H3] + S-adenosyl-L-methionine = N(6),N(6)-dimethyl-L-lysyl(4)-[histone H3] + S-adenosyl-L-homocysteine + H(+)</text>
        <dbReference type="Rhea" id="RHEA:60268"/>
        <dbReference type="Rhea" id="RHEA-COMP:15540"/>
        <dbReference type="Rhea" id="RHEA-COMP:15543"/>
        <dbReference type="ChEBI" id="CHEBI:15378"/>
        <dbReference type="ChEBI" id="CHEBI:57856"/>
        <dbReference type="ChEBI" id="CHEBI:59789"/>
        <dbReference type="ChEBI" id="CHEBI:61929"/>
        <dbReference type="ChEBI" id="CHEBI:61976"/>
    </reaction>
    <physiologicalReaction direction="left-to-right" evidence="21">
        <dbReference type="Rhea" id="RHEA:60269"/>
    </physiologicalReaction>
</comment>
<feature type="region of interest" description="Disordered" evidence="23">
    <location>
        <begin position="224"/>
        <end position="248"/>
    </location>
</feature>
<dbReference type="Pfam" id="PF00628">
    <property type="entry name" value="PHD"/>
    <property type="match status" value="2"/>
</dbReference>
<evidence type="ECO:0000256" key="3">
    <source>
        <dbReference type="ARBA" id="ARBA00022553"/>
    </source>
</evidence>
<evidence type="ECO:0000256" key="17">
    <source>
        <dbReference type="ARBA" id="ARBA00023163"/>
    </source>
</evidence>
<feature type="region of interest" description="Disordered" evidence="23">
    <location>
        <begin position="300"/>
        <end position="416"/>
    </location>
</feature>
<evidence type="ECO:0000256" key="18">
    <source>
        <dbReference type="ARBA" id="ARBA00023242"/>
    </source>
</evidence>
<feature type="compositionally biased region" description="Low complexity" evidence="23">
    <location>
        <begin position="2698"/>
        <end position="2714"/>
    </location>
</feature>
<dbReference type="GO" id="GO:0003677">
    <property type="term" value="F:DNA binding"/>
    <property type="evidence" value="ECO:0007669"/>
    <property type="project" value="UniProtKB-KW"/>
</dbReference>
<feature type="compositionally biased region" description="Polar residues" evidence="23">
    <location>
        <begin position="2932"/>
        <end position="2958"/>
    </location>
</feature>
<feature type="region of interest" description="Disordered" evidence="23">
    <location>
        <begin position="3604"/>
        <end position="3669"/>
    </location>
</feature>
<feature type="region of interest" description="Disordered" evidence="23">
    <location>
        <begin position="1722"/>
        <end position="1765"/>
    </location>
</feature>
<gene>
    <name evidence="29" type="ORF">P4O66_018047</name>
</gene>
<dbReference type="PROSITE" id="PS51805">
    <property type="entry name" value="EPHD"/>
    <property type="match status" value="1"/>
</dbReference>
<name>A0AAD8YSE9_9TELE</name>
<feature type="region of interest" description="Disordered" evidence="23">
    <location>
        <begin position="2698"/>
        <end position="2752"/>
    </location>
</feature>
<feature type="region of interest" description="Disordered" evidence="23">
    <location>
        <begin position="3685"/>
        <end position="3727"/>
    </location>
</feature>
<dbReference type="GO" id="GO:0035097">
    <property type="term" value="C:histone methyltransferase complex"/>
    <property type="evidence" value="ECO:0007669"/>
    <property type="project" value="TreeGrafter"/>
</dbReference>
<keyword evidence="14" id="KW-0805">Transcription regulation</keyword>
<evidence type="ECO:0000256" key="9">
    <source>
        <dbReference type="ARBA" id="ARBA00022771"/>
    </source>
</evidence>
<feature type="compositionally biased region" description="Basic and acidic residues" evidence="23">
    <location>
        <begin position="369"/>
        <end position="391"/>
    </location>
</feature>
<dbReference type="FunFam" id="3.30.40.10:FF:000071">
    <property type="entry name" value="Histone-lysine N-methyltransferase"/>
    <property type="match status" value="1"/>
</dbReference>
<evidence type="ECO:0000256" key="14">
    <source>
        <dbReference type="ARBA" id="ARBA00023015"/>
    </source>
</evidence>
<dbReference type="InterPro" id="IPR003888">
    <property type="entry name" value="FYrich_N"/>
</dbReference>
<dbReference type="InterPro" id="IPR036427">
    <property type="entry name" value="Bromodomain-like_sf"/>
</dbReference>
<evidence type="ECO:0000256" key="7">
    <source>
        <dbReference type="ARBA" id="ARBA00022723"/>
    </source>
</evidence>
<evidence type="ECO:0000256" key="6">
    <source>
        <dbReference type="ARBA" id="ARBA00022691"/>
    </source>
</evidence>
<dbReference type="Pfam" id="PF05965">
    <property type="entry name" value="FYRC"/>
    <property type="match status" value="1"/>
</dbReference>
<feature type="compositionally biased region" description="Basic and acidic residues" evidence="23">
    <location>
        <begin position="448"/>
        <end position="461"/>
    </location>
</feature>
<feature type="region of interest" description="Disordered" evidence="23">
    <location>
        <begin position="1779"/>
        <end position="1802"/>
    </location>
</feature>
<dbReference type="Pfam" id="PF00856">
    <property type="entry name" value="SET"/>
    <property type="match status" value="1"/>
</dbReference>
<evidence type="ECO:0000256" key="20">
    <source>
        <dbReference type="ARBA" id="ARBA00049353"/>
    </source>
</evidence>
<proteinExistence type="predicted"/>
<evidence type="ECO:0000256" key="15">
    <source>
        <dbReference type="ARBA" id="ARBA00023117"/>
    </source>
</evidence>
<feature type="compositionally biased region" description="Low complexity" evidence="23">
    <location>
        <begin position="2736"/>
        <end position="2752"/>
    </location>
</feature>
<dbReference type="InterPro" id="IPR034732">
    <property type="entry name" value="EPHD"/>
</dbReference>
<feature type="compositionally biased region" description="Basic and acidic residues" evidence="23">
    <location>
        <begin position="343"/>
        <end position="352"/>
    </location>
</feature>
<evidence type="ECO:0000259" key="28">
    <source>
        <dbReference type="PROSITE" id="PS51805"/>
    </source>
</evidence>
<evidence type="ECO:0000256" key="4">
    <source>
        <dbReference type="ARBA" id="ARBA00022603"/>
    </source>
</evidence>
<keyword evidence="16" id="KW-0238">DNA-binding</keyword>
<feature type="domain" description="PHD-type" evidence="24">
    <location>
        <begin position="1897"/>
        <end position="1948"/>
    </location>
</feature>
<dbReference type="GO" id="GO:0008270">
    <property type="term" value="F:zinc ion binding"/>
    <property type="evidence" value="ECO:0007669"/>
    <property type="project" value="UniProtKB-KW"/>
</dbReference>
<feature type="compositionally biased region" description="Basic residues" evidence="23">
    <location>
        <begin position="1209"/>
        <end position="1225"/>
    </location>
</feature>
<feature type="compositionally biased region" description="Polar residues" evidence="23">
    <location>
        <begin position="403"/>
        <end position="415"/>
    </location>
</feature>
<evidence type="ECO:0000259" key="26">
    <source>
        <dbReference type="PROSITE" id="PS50868"/>
    </source>
</evidence>
<evidence type="ECO:0000256" key="23">
    <source>
        <dbReference type="SAM" id="MobiDB-lite"/>
    </source>
</evidence>
<evidence type="ECO:0000256" key="12">
    <source>
        <dbReference type="ARBA" id="ARBA00022853"/>
    </source>
</evidence>
<comment type="catalytic activity">
    <reaction evidence="20">
        <text>L-lysyl(4)-[histone H3] + S-adenosyl-L-methionine = N(6)-methyl-L-lysyl(4)-[histone H3] + S-adenosyl-L-homocysteine + H(+)</text>
        <dbReference type="Rhea" id="RHEA:60264"/>
        <dbReference type="Rhea" id="RHEA-COMP:15543"/>
        <dbReference type="Rhea" id="RHEA-COMP:15547"/>
        <dbReference type="ChEBI" id="CHEBI:15378"/>
        <dbReference type="ChEBI" id="CHEBI:29969"/>
        <dbReference type="ChEBI" id="CHEBI:57856"/>
        <dbReference type="ChEBI" id="CHEBI:59789"/>
        <dbReference type="ChEBI" id="CHEBI:61929"/>
        <dbReference type="EC" id="2.1.1.364"/>
    </reaction>
    <physiologicalReaction direction="left-to-right" evidence="20">
        <dbReference type="Rhea" id="RHEA:60265"/>
    </physiologicalReaction>
</comment>
<reference evidence="29" key="1">
    <citation type="submission" date="2023-03" db="EMBL/GenBank/DDBJ databases">
        <title>Electrophorus voltai genome.</title>
        <authorList>
            <person name="Bian C."/>
        </authorList>
    </citation>
    <scope>NUCLEOTIDE SEQUENCE</scope>
    <source>
        <strain evidence="29">CB-2022</strain>
        <tissue evidence="29">Muscle</tissue>
    </source>
</reference>
<dbReference type="FunFam" id="2.170.270.10:FF:000004">
    <property type="entry name" value="Histone-lysine N-methyltransferase"/>
    <property type="match status" value="1"/>
</dbReference>
<dbReference type="PROSITE" id="PS51543">
    <property type="entry name" value="FYRC"/>
    <property type="match status" value="1"/>
</dbReference>
<dbReference type="InterPro" id="IPR001965">
    <property type="entry name" value="Znf_PHD"/>
</dbReference>
<comment type="caution">
    <text evidence="29">The sequence shown here is derived from an EMBL/GenBank/DDBJ whole genome shotgun (WGS) entry which is preliminary data.</text>
</comment>
<dbReference type="GO" id="GO:0045893">
    <property type="term" value="P:positive regulation of DNA-templated transcription"/>
    <property type="evidence" value="ECO:0007669"/>
    <property type="project" value="TreeGrafter"/>
</dbReference>
<feature type="region of interest" description="Disordered" evidence="23">
    <location>
        <begin position="517"/>
        <end position="833"/>
    </location>
</feature>
<dbReference type="SMART" id="SM00541">
    <property type="entry name" value="FYRN"/>
    <property type="match status" value="1"/>
</dbReference>
<dbReference type="InterPro" id="IPR002857">
    <property type="entry name" value="Znf_CXXC"/>
</dbReference>
<feature type="compositionally biased region" description="Polar residues" evidence="23">
    <location>
        <begin position="2719"/>
        <end position="2730"/>
    </location>
</feature>
<feature type="domain" description="CXXC-type" evidence="27">
    <location>
        <begin position="1649"/>
        <end position="1696"/>
    </location>
</feature>
<feature type="compositionally biased region" description="Polar residues" evidence="23">
    <location>
        <begin position="2779"/>
        <end position="2792"/>
    </location>
</feature>
<feature type="region of interest" description="Disordered" evidence="23">
    <location>
        <begin position="2259"/>
        <end position="2297"/>
    </location>
</feature>
<feature type="domain" description="PHD-type" evidence="24">
    <location>
        <begin position="2030"/>
        <end position="2091"/>
    </location>
</feature>
<dbReference type="GO" id="GO:0140945">
    <property type="term" value="F:histone H3K4 monomethyltransferase activity"/>
    <property type="evidence" value="ECO:0007669"/>
    <property type="project" value="UniProtKB-EC"/>
</dbReference>
<feature type="compositionally biased region" description="Basic and acidic residues" evidence="23">
    <location>
        <begin position="692"/>
        <end position="715"/>
    </location>
</feature>
<feature type="region of interest" description="Disordered" evidence="23">
    <location>
        <begin position="3492"/>
        <end position="3548"/>
    </location>
</feature>
<dbReference type="Gene3D" id="3.30.40.10">
    <property type="entry name" value="Zinc/RING finger domain, C3HC4 (zinc finger)"/>
    <property type="match status" value="3"/>
</dbReference>
<feature type="domain" description="SET" evidence="25">
    <location>
        <begin position="3925"/>
        <end position="4041"/>
    </location>
</feature>
<feature type="non-terminal residue" evidence="29">
    <location>
        <position position="1"/>
    </location>
</feature>
<dbReference type="InterPro" id="IPR001214">
    <property type="entry name" value="SET_dom"/>
</dbReference>
<feature type="region of interest" description="Disordered" evidence="23">
    <location>
        <begin position="135"/>
        <end position="191"/>
    </location>
</feature>
<evidence type="ECO:0000256" key="10">
    <source>
        <dbReference type="ARBA" id="ARBA00022833"/>
    </source>
</evidence>
<evidence type="ECO:0000256" key="13">
    <source>
        <dbReference type="ARBA" id="ARBA00022990"/>
    </source>
</evidence>
<feature type="compositionally biased region" description="Polar residues" evidence="23">
    <location>
        <begin position="2287"/>
        <end position="2297"/>
    </location>
</feature>
<feature type="compositionally biased region" description="Basic and acidic residues" evidence="23">
    <location>
        <begin position="312"/>
        <end position="330"/>
    </location>
</feature>
<dbReference type="EC" id="2.1.1.364" evidence="19"/>
<accession>A0AAD8YSE9</accession>
<feature type="region of interest" description="Disordered" evidence="23">
    <location>
        <begin position="1543"/>
        <end position="1574"/>
    </location>
</feature>
<dbReference type="InterPro" id="IPR046341">
    <property type="entry name" value="SET_dom_sf"/>
</dbReference>
<keyword evidence="7" id="KW-0479">Metal-binding</keyword>
<evidence type="ECO:0000259" key="25">
    <source>
        <dbReference type="PROSITE" id="PS50280"/>
    </source>
</evidence>
<feature type="region of interest" description="Disordered" evidence="23">
    <location>
        <begin position="429"/>
        <end position="474"/>
    </location>
</feature>
<dbReference type="SMART" id="SM00249">
    <property type="entry name" value="PHD"/>
    <property type="match status" value="4"/>
</dbReference>
<keyword evidence="17" id="KW-0804">Transcription</keyword>
<dbReference type="CDD" id="cd15593">
    <property type="entry name" value="PHD3_KMT2B"/>
    <property type="match status" value="1"/>
</dbReference>
<evidence type="ECO:0000256" key="2">
    <source>
        <dbReference type="ARBA" id="ARBA00022499"/>
    </source>
</evidence>
<feature type="region of interest" description="Disordered" evidence="23">
    <location>
        <begin position="1605"/>
        <end position="1644"/>
    </location>
</feature>
<sequence length="4065" mass="448154">ISTTAALRLCLNFPESIATSPSHLALSLFAQPKLLSIGVVVEAMMAAAGCGSATAAAVGSAGGVGAARGRFPARPWSSRSRLRSEKRWQLGRSGTEQDEISNGGPRPTCLVFACNEDQSHLRLLGIEASYRSLGEAGYSSSGSEEGAEFRGFEAENDCSSVPEQLRRNPPKRNRASTKSKRIRRRPVPATATVVESDQTLQNELGSTQEAFSNEACIAMLLDNSGTSSDKLSRPRRKRGSVKEEMPSTPRITIKLMTKKRVKLAASLQQKPERKQKGGKILSEAEEAQCAIVSCAHVKLKKDSQATDSTSGEVKEEINTRRRGRSADKKIATTPKGGAETEADDQKPEEKLRKSARRSQATSSSVALEPKSDVKKAEPTDSVSKENAEVRKLVIRRRHRTDSSHTPESGDYNNEATLAESLLEVSAIEESNSLSRKKKEKRKKRSRKEKVTEKVGDTHDVLSEQPSGDSPEMQSIEKEFVGIPGLKLTRIRNPKARSRKKRSKFVWTLTLVKCKNRNICPQNQENVSKAPEGLSKDPGQLSKSAERLDESTLGTPKTSEINTPQESENKEHTVNVDAETILVPDNIKKDEETSMKFVEETSSEDVEETSRKDSKAESMTGDGEEAESMTGDGEEAASMTGDGEEAASMTGEGEEAASMTGEGEEAASRTGEGEEAASRTGEAASRTGEGEEAASRTEEAESRTGEGEEAESRTGEGEEATSRTGEGEEATSRTGEGEEATSRTEREEAASRAGDGKEAASRAACEEATSRAAGEEATSKAAREEASRKVGEETCVYGKDYEETLGKDGEESSVRSEVEKHPEEATQTDSGDLIEKAFIPPLQIKVVSSPGKHNSLKQSFLIQQVTKAPGLKKLSAEPDQSSATNDLLIPKVRHRLSLNTARKKRARHKPWTVYKRKSKSTSDDNSHSEINAEMKIAATETETKSEEFPSYEQSEPEELLTSCEKSKPRKCSGEAGLTRRRRRRRRRSAMRFETPLPEPAEPTSINCATTQPLSVTEIQPEIKTEETPSVEDAEILVLEPPISDQALPSHNVRRFFKGKKRRRALIGQRVKTHKQKLPPRPLTAGDASSPGAFSVLCMPTSFNRADSKYKRRQIYPGLSQSLEGKRRRVKFLAGQVEQDLVVQSFDQDEKVSMNEKTDLDSVDVVPGKTKFLKNIKHFIMPVVSARSSRVIKTPKRFMDDADMSDLPRRNSQKKGHQLGLHPKSKKRDNGDRIEPGSLPVQDEEDLLTEAQLDLDLSSEESKPEQIDETESLGGEKFPGKRRSLLRDPSFNWQVLEPAGADVYNFDQDIEKEFGALLSSKDFSFDSVIDPPQQKKKTTKFKKQSSNLRIYKKLKDKLNYAPRRRRKKVPGGEMGKNVLHLAEAQKGQLEGEASLIQPLSNIKKEKAKLKIEDLDTPGVVRKVSICVRALSSKLLTKQQEEQVEDMPDEFSIHTDISLPNKSMDIERMLRAESRDQKTGGPDQKITGDAIDSGERSATQRPHLTGANKRMFNLLKKAKVQLIKIDQQKQLKSSGLLSEGGIAATKRRRRKLKERPQSACPSKTEATVEQEPSRGGPRIKHVCRAAAVVLGQPRATVPDDIPRLSALPLHERSGISPSPAAKDVESHSDPDSPVLQEQRTPRFRRGGRANLFGIRSRRCGECKGCLHEEDCGKCINCLDKPKFGGPNTKRQCCVYKRCDQIEERKAMRLSGKLYKGHMKRRRWSFSAGQSSNEEGEGQEGPDRSSPTSMGDSQSPSLRKQPRRHVKPRSYCDLLDYDSDLDCNRTPHSTSPARRRAPGPRNADFVSLDDFLGDGLEEGIRHRRPGFHRVPPIRRKAEKSPQEETPPSVLAALANGFAQRENEPSEPTYKIRVDFKEDCSLQSVWSAGGMSVLASVPLMPQCVCLLCASKGQHEMLFCQVCCEPFHHFCLEPSERPQEENKENWCCRRCRFCRVCGRKNKPSKPLLECERCQNSYHPACLGPNYPKPNKRKRAWVCMTCIRCKSCGVTPGKSWDTEWNHDKGFCPDCTRLYDKGNYCTMCFKCYEDNDYESQMMQCSTCNHWVHAKCEGLTDDLYEILSSLPESVVYSCQPCTRVQPCGGQGSEETGGWRELLLLELRAGVEKVLACLLSSTLTQHLVTCKECAMLDDTDGGDDGEDGLHVCDFRAVGKKFDKGLYTTLKAFHEDVVKVIRRKLEEEEALPEPQRPTALARSYYLKLMEEVFSWFNSQDAKVWDPPSKHLPPGMLSHAVVPPTNEHVYAQWQEREEKNRPVTSGKQSLGGYSEVKGEDGTDLSTPLSHKPLSSQYSHLRSIRIKLKGKKGRPSKADLDTGWSKEDERQCALCQKYGDAKPSEAGRLLYLGQNEWAHVNCSMWSAEVFEEDNGCLMHVHSAVARGRLMRCERCNQTGATVGCCLTSCQSNYHFMCARSRNCVFQDDKRVFCYKHRDLISGKIITGQGFEVLRRVFVDFEGISLRRKFLTGLEPEYINMMIGSLQVKKLGKLNELSASLGKLFPVGYECSRWYWSTVNPCRRCKYTCRVMEVRPPVQEKPVEELPDQGDNRTIAHSPCPQSELDDIQGTMTPANPSSVTPFAKPEVSSRPKISTYPQNRRPAGGLSRPLPSPGAAPSKSHHILTISDLDETRRPRRHSPHSQNTGIRGHITCPTLGSSTGSISLRAGVSHHSKSTQPTSPVFPLGATENLLTSSSARPVGRSASSARGSGLLVPHSTSGLFPQPTWQGGIGSTPSSNRSLSSPTRPRLPFELNQLDSAELPHNFMASPQEFPAENGTSPLGDTVDSQRGSHLVTDKDFPYNPFHLGPDLTEVSELKTELEIEEAVLNEGVVMNCSEQIVVEGEENQEEFWDREADDIKEKVSARRLPCATDPCIEDWVNSSSDDEDMGNYFDFSRTIVACKTPRDPSHTSSSVRSISQLDGIDDGTESDASVTSSNTQNLKNPGQVQKPPQSLDVQHHKQWTSNGLCVDLPSPVFHSSSISSQTQPPAKPFGSLSFVGTADKSSPSETLSNEIPHQTKDTVELTVSTSSSNYRKTGFQDTYQSTNFVSQNFQSGSLTTPQETSFVVPKETDTTYSTFTDGFQAPGLVIDSGIPLVLERCDPPSPNACFTELVPVREDTQGDAQESEDSKEIYLDHNSGHFVSSADGSMIYPNSCVTEATVTDPINGGQTQVPDVKHPTSTVSTETTRFTSSVQSLQTTLSLQPSFVSFSNSAPSPNISFYPVQTPEGKTVLPPMESFRTKLLLPSDISHKAPSAPSGVMPYVPADLSPQPESLLPAPSGAGIPIASLGPVSGTLSAPVYPTYAQSVGSATVTVVPSAASQPAQCQSVPSVIQPTSGPVVVNGYSSMPMQREATPGRTISINFSTPRPMLEPQQQVAQPLPGHAILTVKEVGGPNVDPTPHVLLVNRLGQIFVKNPESNTFQLPTPNSPSYNCVTQIANLLQSNALSATLAAAGNLPIVSGAAIPAQVSRMVTPVIQNSNTITQLLTANSNGTATPKDIKKSRRNAKSSADGTVPGMKKPRKKKEPLTPWKLKSSTVPISSGKAADNHAESAQAIINQAMASYYDPNRSGARILSPSSPHNPSVVGRAQSLNSVVLPPGLLIEPESTTSPPATPQSVSSRPKQVRMKRVSSLSDRIATKKSKSDFLEPEVSSGPEDQRKLSSAARCGGVRIKTPTVKGILDLDKLNEERSSDSENARPGPWDNYSVSRGVDSSKPQAWDTTGRSSLSDWNKYSGMMSCSDDEMPPSDGEDYFPLRGDQPHLRFEISSDDGFSVESDSIEVAWRAVTDGVQEARAAARLRQLSFTGITGTRMMGLLHDAVVYLVEQLQGAKCCQRHTFRFHKQASQEEDLPINPSGCARSEIYLRKSTFDMFNFLASQHRQLPDTDLYDEEEDEVLLKSSRRATSLELPMAMRFRHLERTSKEAVGVYRSAIHGRGLFCKRNIEAGEMVIEYSGIVIRSVLTDKREKYYDGKGIGCYMFRIDDFEVVDATMHGNAARFINHSCEPNCYSRVINVEGQKHIVIFALRKIYRGEELTYDYKFPIEDASNKLSCNCGARRCRRFLN</sequence>
<evidence type="ECO:0000256" key="16">
    <source>
        <dbReference type="ARBA" id="ARBA00023125"/>
    </source>
</evidence>
<keyword evidence="13" id="KW-0007">Acetylation</keyword>
<evidence type="ECO:0000313" key="29">
    <source>
        <dbReference type="EMBL" id="KAK1786342.1"/>
    </source>
</evidence>
<feature type="compositionally biased region" description="Basic and acidic residues" evidence="23">
    <location>
        <begin position="798"/>
        <end position="823"/>
    </location>
</feature>
<dbReference type="InterPro" id="IPR003616">
    <property type="entry name" value="Post-SET_dom"/>
</dbReference>
<dbReference type="InterPro" id="IPR011011">
    <property type="entry name" value="Znf_FYVE_PHD"/>
</dbReference>
<dbReference type="CDD" id="cd15664">
    <property type="entry name" value="ePHD_KMT2A_like"/>
    <property type="match status" value="1"/>
</dbReference>
<feature type="domain" description="PHD-type" evidence="28">
    <location>
        <begin position="2332"/>
        <end position="2440"/>
    </location>
</feature>
<dbReference type="Gene3D" id="1.20.920.10">
    <property type="entry name" value="Bromodomain-like"/>
    <property type="match status" value="1"/>
</dbReference>
<dbReference type="PROSITE" id="PS51542">
    <property type="entry name" value="FYRN"/>
    <property type="match status" value="1"/>
</dbReference>
<keyword evidence="10" id="KW-0862">Zinc</keyword>
<feature type="compositionally biased region" description="Polar residues" evidence="23">
    <location>
        <begin position="551"/>
        <end position="565"/>
    </location>
</feature>
<feature type="compositionally biased region" description="Basic residues" evidence="23">
    <location>
        <begin position="977"/>
        <end position="988"/>
    </location>
</feature>
<dbReference type="SUPFAM" id="SSF82199">
    <property type="entry name" value="SET domain"/>
    <property type="match status" value="1"/>
</dbReference>
<evidence type="ECO:0000313" key="30">
    <source>
        <dbReference type="Proteomes" id="UP001239994"/>
    </source>
</evidence>
<dbReference type="Pfam" id="PF02008">
    <property type="entry name" value="zf-CXXC"/>
    <property type="match status" value="1"/>
</dbReference>
<evidence type="ECO:0000256" key="5">
    <source>
        <dbReference type="ARBA" id="ARBA00022679"/>
    </source>
</evidence>
<keyword evidence="8" id="KW-0677">Repeat</keyword>
<dbReference type="PROSITE" id="PS50868">
    <property type="entry name" value="POST_SET"/>
    <property type="match status" value="1"/>
</dbReference>
<evidence type="ECO:0000256" key="19">
    <source>
        <dbReference type="ARBA" id="ARBA00023620"/>
    </source>
</evidence>
<dbReference type="GO" id="GO:0032259">
    <property type="term" value="P:methylation"/>
    <property type="evidence" value="ECO:0007669"/>
    <property type="project" value="UniProtKB-KW"/>
</dbReference>
<evidence type="ECO:0000256" key="1">
    <source>
        <dbReference type="ARBA" id="ARBA00004123"/>
    </source>
</evidence>
<feature type="compositionally biased region" description="Polar residues" evidence="23">
    <location>
        <begin position="2912"/>
        <end position="2922"/>
    </location>
</feature>
<keyword evidence="9 22" id="KW-0863">Zinc-finger</keyword>
<protein>
    <recommendedName>
        <fullName evidence="19">[histone H3]-lysine(4) N-methyltransferase</fullName>
        <ecNumber evidence="19">2.1.1.364</ecNumber>
    </recommendedName>
</protein>
<feature type="region of interest" description="Disordered" evidence="23">
    <location>
        <begin position="1193"/>
        <end position="1279"/>
    </location>
</feature>
<evidence type="ECO:0000256" key="8">
    <source>
        <dbReference type="ARBA" id="ARBA00022737"/>
    </source>
</evidence>
<dbReference type="SMART" id="SM00317">
    <property type="entry name" value="SET"/>
    <property type="match status" value="1"/>
</dbReference>
<keyword evidence="30" id="KW-1185">Reference proteome</keyword>
<feature type="region of interest" description="Disordered" evidence="23">
    <location>
        <begin position="73"/>
        <end position="103"/>
    </location>
</feature>
<feature type="domain" description="PHD-type" evidence="24">
    <location>
        <begin position="1945"/>
        <end position="1998"/>
    </location>
</feature>
<dbReference type="Gene3D" id="3.30.160.360">
    <property type="match status" value="2"/>
</dbReference>
<organism evidence="29 30">
    <name type="scientific">Electrophorus voltai</name>
    <dbReference type="NCBI Taxonomy" id="2609070"/>
    <lineage>
        <taxon>Eukaryota</taxon>
        <taxon>Metazoa</taxon>
        <taxon>Chordata</taxon>
        <taxon>Craniata</taxon>
        <taxon>Vertebrata</taxon>
        <taxon>Euteleostomi</taxon>
        <taxon>Actinopterygii</taxon>
        <taxon>Neopterygii</taxon>
        <taxon>Teleostei</taxon>
        <taxon>Ostariophysi</taxon>
        <taxon>Gymnotiformes</taxon>
        <taxon>Gymnotoidei</taxon>
        <taxon>Gymnotidae</taxon>
        <taxon>Electrophorus</taxon>
    </lineage>
</organism>
<feature type="compositionally biased region" description="Polar residues" evidence="23">
    <location>
        <begin position="2572"/>
        <end position="2583"/>
    </location>
</feature>
<feature type="compositionally biased region" description="Basic residues" evidence="23">
    <location>
        <begin position="434"/>
        <end position="447"/>
    </location>
</feature>
<dbReference type="PROSITE" id="PS51058">
    <property type="entry name" value="ZF_CXXC"/>
    <property type="match status" value="1"/>
</dbReference>
<dbReference type="EMBL" id="JAROKS010000025">
    <property type="protein sequence ID" value="KAK1786342.1"/>
    <property type="molecule type" value="Genomic_DNA"/>
</dbReference>
<feature type="compositionally biased region" description="Low complexity" evidence="23">
    <location>
        <begin position="135"/>
        <end position="144"/>
    </location>
</feature>
<dbReference type="PROSITE" id="PS50016">
    <property type="entry name" value="ZF_PHD_2"/>
    <property type="match status" value="3"/>
</dbReference>